<proteinExistence type="predicted"/>
<accession>A0A427XI71</accession>
<name>A0A427XI71_9TREE</name>
<feature type="transmembrane region" description="Helical" evidence="1">
    <location>
        <begin position="12"/>
        <end position="30"/>
    </location>
</feature>
<keyword evidence="1" id="KW-0812">Transmembrane</keyword>
<organism evidence="2 3">
    <name type="scientific">Apiotrichum porosum</name>
    <dbReference type="NCBI Taxonomy" id="105984"/>
    <lineage>
        <taxon>Eukaryota</taxon>
        <taxon>Fungi</taxon>
        <taxon>Dikarya</taxon>
        <taxon>Basidiomycota</taxon>
        <taxon>Agaricomycotina</taxon>
        <taxon>Tremellomycetes</taxon>
        <taxon>Trichosporonales</taxon>
        <taxon>Trichosporonaceae</taxon>
        <taxon>Apiotrichum</taxon>
    </lineage>
</organism>
<sequence length="137" mass="15501">MDFPLYPIDRFAICMVPFVFVSIAWVNWFLVRLVLRMAIYVVPLAFPAAVLLPPIPRILTTFASWVPVAHTSWIAFGFLVSTVNHIALREQRHGGALKDIGVYVQDHQAPEPHLLDPTRAAMFNVQESFDIVAGDWD</sequence>
<feature type="transmembrane region" description="Helical" evidence="1">
    <location>
        <begin position="37"/>
        <end position="56"/>
    </location>
</feature>
<dbReference type="AlphaFoldDB" id="A0A427XI71"/>
<keyword evidence="1" id="KW-1133">Transmembrane helix</keyword>
<dbReference type="Proteomes" id="UP000279236">
    <property type="component" value="Unassembled WGS sequence"/>
</dbReference>
<evidence type="ECO:0000256" key="1">
    <source>
        <dbReference type="SAM" id="Phobius"/>
    </source>
</evidence>
<reference evidence="2 3" key="1">
    <citation type="submission" date="2018-11" db="EMBL/GenBank/DDBJ databases">
        <title>Genome sequence of Apiotrichum porosum DSM 27194.</title>
        <authorList>
            <person name="Aliyu H."/>
            <person name="Gorte O."/>
            <person name="Ochsenreither K."/>
        </authorList>
    </citation>
    <scope>NUCLEOTIDE SEQUENCE [LARGE SCALE GENOMIC DNA]</scope>
    <source>
        <strain evidence="2 3">DSM 27194</strain>
    </source>
</reference>
<evidence type="ECO:0000313" key="3">
    <source>
        <dbReference type="Proteomes" id="UP000279236"/>
    </source>
</evidence>
<evidence type="ECO:0000313" key="2">
    <source>
        <dbReference type="EMBL" id="RSH78575.1"/>
    </source>
</evidence>
<comment type="caution">
    <text evidence="2">The sequence shown here is derived from an EMBL/GenBank/DDBJ whole genome shotgun (WGS) entry which is preliminary data.</text>
</comment>
<keyword evidence="3" id="KW-1185">Reference proteome</keyword>
<dbReference type="RefSeq" id="XP_028473722.1">
    <property type="nucleotide sequence ID" value="XM_028618044.1"/>
</dbReference>
<feature type="transmembrane region" description="Helical" evidence="1">
    <location>
        <begin position="62"/>
        <end position="83"/>
    </location>
</feature>
<dbReference type="GeneID" id="39586846"/>
<dbReference type="EMBL" id="RSCE01000012">
    <property type="protein sequence ID" value="RSH78575.1"/>
    <property type="molecule type" value="Genomic_DNA"/>
</dbReference>
<protein>
    <submittedName>
        <fullName evidence="2">Uncharacterized protein</fullName>
    </submittedName>
</protein>
<keyword evidence="1" id="KW-0472">Membrane</keyword>
<gene>
    <name evidence="2" type="ORF">EHS24_002303</name>
</gene>